<evidence type="ECO:0000313" key="1">
    <source>
        <dbReference type="EMBL" id="KDQ15615.1"/>
    </source>
</evidence>
<sequence>MVRYLAYRCFRCVSEVPLGWICAIFIAQVVQAFEFKLEVPVQIRLGHRRRRDRPCWTFALNVRAKAEAIWEEPRRCRKYSHASSINGVPEAPNDGDDCRFYA</sequence>
<gene>
    <name evidence="1" type="ORF">BOTBODRAFT_283284</name>
</gene>
<keyword evidence="2" id="KW-1185">Reference proteome</keyword>
<dbReference type="HOGENOM" id="CLU_2277015_0_0_1"/>
<dbReference type="AlphaFoldDB" id="A0A067MLK5"/>
<accession>A0A067MLK5</accession>
<reference evidence="2" key="1">
    <citation type="journal article" date="2014" name="Proc. Natl. Acad. Sci. U.S.A.">
        <title>Extensive sampling of basidiomycete genomes demonstrates inadequacy of the white-rot/brown-rot paradigm for wood decay fungi.</title>
        <authorList>
            <person name="Riley R."/>
            <person name="Salamov A.A."/>
            <person name="Brown D.W."/>
            <person name="Nagy L.G."/>
            <person name="Floudas D."/>
            <person name="Held B.W."/>
            <person name="Levasseur A."/>
            <person name="Lombard V."/>
            <person name="Morin E."/>
            <person name="Otillar R."/>
            <person name="Lindquist E.A."/>
            <person name="Sun H."/>
            <person name="LaButti K.M."/>
            <person name="Schmutz J."/>
            <person name="Jabbour D."/>
            <person name="Luo H."/>
            <person name="Baker S.E."/>
            <person name="Pisabarro A.G."/>
            <person name="Walton J.D."/>
            <person name="Blanchette R.A."/>
            <person name="Henrissat B."/>
            <person name="Martin F."/>
            <person name="Cullen D."/>
            <person name="Hibbett D.S."/>
            <person name="Grigoriev I.V."/>
        </authorList>
    </citation>
    <scope>NUCLEOTIDE SEQUENCE [LARGE SCALE GENOMIC DNA]</scope>
    <source>
        <strain evidence="2">FD-172 SS1</strain>
    </source>
</reference>
<protein>
    <submittedName>
        <fullName evidence="1">Uncharacterized protein</fullName>
    </submittedName>
</protein>
<evidence type="ECO:0000313" key="2">
    <source>
        <dbReference type="Proteomes" id="UP000027195"/>
    </source>
</evidence>
<name>A0A067MLK5_BOTB1</name>
<organism evidence="1 2">
    <name type="scientific">Botryobasidium botryosum (strain FD-172 SS1)</name>
    <dbReference type="NCBI Taxonomy" id="930990"/>
    <lineage>
        <taxon>Eukaryota</taxon>
        <taxon>Fungi</taxon>
        <taxon>Dikarya</taxon>
        <taxon>Basidiomycota</taxon>
        <taxon>Agaricomycotina</taxon>
        <taxon>Agaricomycetes</taxon>
        <taxon>Cantharellales</taxon>
        <taxon>Botryobasidiaceae</taxon>
        <taxon>Botryobasidium</taxon>
    </lineage>
</organism>
<proteinExistence type="predicted"/>
<dbReference type="InParanoid" id="A0A067MLK5"/>
<dbReference type="EMBL" id="KL198031">
    <property type="protein sequence ID" value="KDQ15615.1"/>
    <property type="molecule type" value="Genomic_DNA"/>
</dbReference>
<dbReference type="Proteomes" id="UP000027195">
    <property type="component" value="Unassembled WGS sequence"/>
</dbReference>